<evidence type="ECO:0000313" key="1">
    <source>
        <dbReference type="EMBL" id="HGQ74200.1"/>
    </source>
</evidence>
<organism evidence="1">
    <name type="scientific">Staphylothermus marinus</name>
    <dbReference type="NCBI Taxonomy" id="2280"/>
    <lineage>
        <taxon>Archaea</taxon>
        <taxon>Thermoproteota</taxon>
        <taxon>Thermoprotei</taxon>
        <taxon>Desulfurococcales</taxon>
        <taxon>Desulfurococcaceae</taxon>
        <taxon>Staphylothermus</taxon>
    </lineage>
</organism>
<name>A0A7C4JLR7_STAMA</name>
<dbReference type="EMBL" id="DTBP01000025">
    <property type="protein sequence ID" value="HGQ74200.1"/>
    <property type="molecule type" value="Genomic_DNA"/>
</dbReference>
<reference evidence="1" key="1">
    <citation type="journal article" date="2020" name="mSystems">
        <title>Genome- and Community-Level Interaction Insights into Carbon Utilization and Element Cycling Functions of Hydrothermarchaeota in Hydrothermal Sediment.</title>
        <authorList>
            <person name="Zhou Z."/>
            <person name="Liu Y."/>
            <person name="Xu W."/>
            <person name="Pan J."/>
            <person name="Luo Z.H."/>
            <person name="Li M."/>
        </authorList>
    </citation>
    <scope>NUCLEOTIDE SEQUENCE [LARGE SCALE GENOMIC DNA]</scope>
    <source>
        <strain evidence="1">SpSt-648</strain>
    </source>
</reference>
<protein>
    <submittedName>
        <fullName evidence="1">Uncharacterized protein</fullName>
    </submittedName>
</protein>
<gene>
    <name evidence="1" type="ORF">ENU20_03890</name>
</gene>
<comment type="caution">
    <text evidence="1">The sequence shown here is derived from an EMBL/GenBank/DDBJ whole genome shotgun (WGS) entry which is preliminary data.</text>
</comment>
<dbReference type="AlphaFoldDB" id="A0A7C4JLR7"/>
<proteinExistence type="predicted"/>
<accession>A0A7C4JLR7</accession>
<sequence>MENTDEEKNRSGVCSIREAFINILLNYINSRGTMLLSLLKASGMDKLKIELRGLRRYFNGECGYEKFDELYFDLKKNTNILDVMGGFIELYDEYIVVTKELLNNLVNLVKSN</sequence>